<proteinExistence type="predicted"/>
<dbReference type="Proteomes" id="UP000197019">
    <property type="component" value="Chromosome"/>
</dbReference>
<dbReference type="Pfam" id="PF19955">
    <property type="entry name" value="EAD1"/>
    <property type="match status" value="1"/>
</dbReference>
<feature type="domain" description="Effector-associated" evidence="1">
    <location>
        <begin position="400"/>
        <end position="465"/>
    </location>
</feature>
<organism evidence="2 3">
    <name type="scientific">Methylovulum psychrotolerans</name>
    <dbReference type="NCBI Taxonomy" id="1704499"/>
    <lineage>
        <taxon>Bacteria</taxon>
        <taxon>Pseudomonadati</taxon>
        <taxon>Pseudomonadota</taxon>
        <taxon>Gammaproteobacteria</taxon>
        <taxon>Methylococcales</taxon>
        <taxon>Methylococcaceae</taxon>
        <taxon>Methylovulum</taxon>
    </lineage>
</organism>
<sequence>MLEKLSPNRAEIWWQDAVQNALSEGLANPDKRWAKAALHWLSLANCTQVLKVILPATEKLETGLLAATSNVALSDAELQQIRAQTIERGWSCLHAWTTENLFSAHDAFQAQRIFTGDPLPGLAYLVEHLSGLAVIEEAIANPNQQFISLVAQRTAKEPELLQGLDVVHSAWRKLWAAHVSAGGILWPANANQEILGNELLDAVLAGDEPLALIAKLAVDLAELVFYHPRRAELWGKLSVDGSTALLPNVADILIGQCNAGQTVAMPEPKLLTAVVSKARKNRPSVKLFAALLSWRVSLDEQEVVTWLSCYSGRDWDTATATVIGKAVSSNRWKRAADKLFDLYKRNKTYELGLAVDSCQDLLSILQSIWLSFNHVSRSPSHLDRDRLIRVVADLGANIAPDELDSIWERAGGKKKQLTSGGTPTVRWQEAASMANQGALKNGLGDLVKELREIRVHNPDLQAIEQLINQYSQKTTK</sequence>
<reference evidence="2 3" key="1">
    <citation type="submission" date="2017-06" db="EMBL/GenBank/DDBJ databases">
        <title>Genome Sequencing of the methanotroph Methylovulum psychrotolerants str. HV10-M2 isolated from a high-altitude environment.</title>
        <authorList>
            <person name="Mateos-Rivera A."/>
        </authorList>
    </citation>
    <scope>NUCLEOTIDE SEQUENCE [LARGE SCALE GENOMIC DNA]</scope>
    <source>
        <strain evidence="2 3">HV10_M2</strain>
    </source>
</reference>
<gene>
    <name evidence="2" type="ORF">CEK71_10005</name>
</gene>
<evidence type="ECO:0000259" key="1">
    <source>
        <dbReference type="Pfam" id="PF19955"/>
    </source>
</evidence>
<protein>
    <recommendedName>
        <fullName evidence="1">Effector-associated domain-containing protein</fullName>
    </recommendedName>
</protein>
<accession>A0A1Z4BYQ2</accession>
<dbReference type="InterPro" id="IPR045430">
    <property type="entry name" value="EAD1"/>
</dbReference>
<dbReference type="KEGG" id="mpsy:CEK71_10005"/>
<keyword evidence="3" id="KW-1185">Reference proteome</keyword>
<dbReference type="EMBL" id="CP022129">
    <property type="protein sequence ID" value="ASF46382.1"/>
    <property type="molecule type" value="Genomic_DNA"/>
</dbReference>
<evidence type="ECO:0000313" key="2">
    <source>
        <dbReference type="EMBL" id="ASF46382.1"/>
    </source>
</evidence>
<dbReference type="AlphaFoldDB" id="A0A1Z4BYQ2"/>
<name>A0A1Z4BYQ2_9GAMM</name>
<evidence type="ECO:0000313" key="3">
    <source>
        <dbReference type="Proteomes" id="UP000197019"/>
    </source>
</evidence>